<dbReference type="AlphaFoldDB" id="A0A2X4TR66"/>
<dbReference type="Pfam" id="PF21217">
    <property type="entry name" value="PaaA2"/>
    <property type="match status" value="1"/>
</dbReference>
<evidence type="ECO:0000313" key="3">
    <source>
        <dbReference type="EMBL" id="SQI29571.1"/>
    </source>
</evidence>
<dbReference type="InterPro" id="IPR048851">
    <property type="entry name" value="PaaA2_dom"/>
</dbReference>
<dbReference type="EMBL" id="CP065673">
    <property type="protein sequence ID" value="QPS22943.1"/>
    <property type="molecule type" value="Genomic_DNA"/>
</dbReference>
<organism evidence="3 4">
    <name type="scientific">Serratia plymuthica</name>
    <dbReference type="NCBI Taxonomy" id="82996"/>
    <lineage>
        <taxon>Bacteria</taxon>
        <taxon>Pseudomonadati</taxon>
        <taxon>Pseudomonadota</taxon>
        <taxon>Gammaproteobacteria</taxon>
        <taxon>Enterobacterales</taxon>
        <taxon>Yersiniaceae</taxon>
        <taxon>Serratia</taxon>
    </lineage>
</organism>
<keyword evidence="5" id="KW-1185">Reference proteome</keyword>
<accession>A0A2X4TR66</accession>
<dbReference type="Proteomes" id="UP000594967">
    <property type="component" value="Chromosome"/>
</dbReference>
<dbReference type="Gene3D" id="6.20.450.20">
    <property type="match status" value="1"/>
</dbReference>
<proteinExistence type="predicted"/>
<name>A0A2X4TR66_SERPL</name>
<reference evidence="2 5" key="2">
    <citation type="submission" date="2020-12" db="EMBL/GenBank/DDBJ databases">
        <title>FDA dAtabase for Regulatory Grade micrObial Sequences (FDA-ARGOS): Supporting development and validation of Infectious Disease Dx tests.</title>
        <authorList>
            <person name="Sproer C."/>
            <person name="Gronow S."/>
            <person name="Severitt S."/>
            <person name="Schroder I."/>
            <person name="Tallon L."/>
            <person name="Sadzewicz L."/>
            <person name="Zhao X."/>
            <person name="Boylan J."/>
            <person name="Ott S."/>
            <person name="Bowen H."/>
            <person name="Vavikolanu K."/>
            <person name="Mehta A."/>
            <person name="Aluvathingal J."/>
            <person name="Nadendla S."/>
            <person name="Lowell S."/>
            <person name="Myers T."/>
            <person name="Yan Y."/>
            <person name="Sichtig H."/>
        </authorList>
    </citation>
    <scope>NUCLEOTIDE SEQUENCE [LARGE SCALE GENOMIC DNA]</scope>
    <source>
        <strain evidence="2 5">FDAARGOS_907</strain>
    </source>
</reference>
<evidence type="ECO:0000313" key="2">
    <source>
        <dbReference type="EMBL" id="QPS22943.1"/>
    </source>
</evidence>
<evidence type="ECO:0000313" key="4">
    <source>
        <dbReference type="Proteomes" id="UP000248897"/>
    </source>
</evidence>
<protein>
    <submittedName>
        <fullName evidence="2">Stability determinant</fullName>
    </submittedName>
</protein>
<dbReference type="RefSeq" id="WP_062869225.1">
    <property type="nucleotide sequence ID" value="NZ_CAMITG010000007.1"/>
</dbReference>
<feature type="domain" description="Stability determinant" evidence="1">
    <location>
        <begin position="16"/>
        <end position="48"/>
    </location>
</feature>
<reference evidence="3 4" key="1">
    <citation type="submission" date="2018-06" db="EMBL/GenBank/DDBJ databases">
        <authorList>
            <consortium name="Pathogen Informatics"/>
            <person name="Doyle S."/>
        </authorList>
    </citation>
    <scope>NUCLEOTIDE SEQUENCE [LARGE SCALE GENOMIC DNA]</scope>
    <source>
        <strain evidence="3 4">NCTC12961</strain>
    </source>
</reference>
<gene>
    <name evidence="2" type="ORF">I6G64_11505</name>
    <name evidence="3" type="ORF">NCTC12961_00225</name>
</gene>
<evidence type="ECO:0000259" key="1">
    <source>
        <dbReference type="Pfam" id="PF21217"/>
    </source>
</evidence>
<evidence type="ECO:0000313" key="5">
    <source>
        <dbReference type="Proteomes" id="UP000594967"/>
    </source>
</evidence>
<sequence length="65" mass="7581">MVILRSPVVSEYETQEQTEIYDRWFREKVREAMDDPLPGISHDEVMAEMDALIAVAEARKKTKQV</sequence>
<dbReference type="EMBL" id="LS483469">
    <property type="protein sequence ID" value="SQI29571.1"/>
    <property type="molecule type" value="Genomic_DNA"/>
</dbReference>
<dbReference type="Proteomes" id="UP000248897">
    <property type="component" value="Chromosome 1"/>
</dbReference>